<dbReference type="PANTHER" id="PTHR45947">
    <property type="entry name" value="SULFOQUINOVOSYL TRANSFERASE SQD2"/>
    <property type="match status" value="1"/>
</dbReference>
<dbReference type="Proteomes" id="UP001281656">
    <property type="component" value="Unassembled WGS sequence"/>
</dbReference>
<dbReference type="Pfam" id="PF13439">
    <property type="entry name" value="Glyco_transf_4"/>
    <property type="match status" value="1"/>
</dbReference>
<reference evidence="3 4" key="1">
    <citation type="submission" date="2023-04" db="EMBL/GenBank/DDBJ databases">
        <title>Clostridium tannerae sp. nov., isolated from the fecal material of an alpaca.</title>
        <authorList>
            <person name="Miller S."/>
            <person name="Hendry M."/>
            <person name="King J."/>
            <person name="Sankaranarayanan K."/>
            <person name="Lawson P.A."/>
        </authorList>
    </citation>
    <scope>NUCLEOTIDE SEQUENCE [LARGE SCALE GENOMIC DNA]</scope>
    <source>
        <strain evidence="3 4">A1-XYC3</strain>
    </source>
</reference>
<keyword evidence="4" id="KW-1185">Reference proteome</keyword>
<dbReference type="SUPFAM" id="SSF53756">
    <property type="entry name" value="UDP-Glycosyltransferase/glycogen phosphorylase"/>
    <property type="match status" value="1"/>
</dbReference>
<dbReference type="RefSeq" id="WP_318799259.1">
    <property type="nucleotide sequence ID" value="NZ_JARUJP010000040.1"/>
</dbReference>
<dbReference type="EMBL" id="JARUJP010000040">
    <property type="protein sequence ID" value="MDW8803080.1"/>
    <property type="molecule type" value="Genomic_DNA"/>
</dbReference>
<dbReference type="InterPro" id="IPR001296">
    <property type="entry name" value="Glyco_trans_1"/>
</dbReference>
<evidence type="ECO:0000313" key="4">
    <source>
        <dbReference type="Proteomes" id="UP001281656"/>
    </source>
</evidence>
<dbReference type="GO" id="GO:0016757">
    <property type="term" value="F:glycosyltransferase activity"/>
    <property type="evidence" value="ECO:0007669"/>
    <property type="project" value="UniProtKB-KW"/>
</dbReference>
<accession>A0ABU4JY27</accession>
<protein>
    <submittedName>
        <fullName evidence="3">Glycosyltransferase family 4 protein</fullName>
        <ecNumber evidence="3">2.4.-.-</ecNumber>
    </submittedName>
</protein>
<dbReference type="InterPro" id="IPR028098">
    <property type="entry name" value="Glyco_trans_4-like_N"/>
</dbReference>
<feature type="domain" description="Glycosyltransferase subfamily 4-like N-terminal" evidence="2">
    <location>
        <begin position="64"/>
        <end position="168"/>
    </location>
</feature>
<dbReference type="EC" id="2.4.-.-" evidence="3"/>
<organism evidence="3 4">
    <name type="scientific">Clostridium tanneri</name>
    <dbReference type="NCBI Taxonomy" id="3037988"/>
    <lineage>
        <taxon>Bacteria</taxon>
        <taxon>Bacillati</taxon>
        <taxon>Bacillota</taxon>
        <taxon>Clostridia</taxon>
        <taxon>Eubacteriales</taxon>
        <taxon>Clostridiaceae</taxon>
        <taxon>Clostridium</taxon>
    </lineage>
</organism>
<comment type="caution">
    <text evidence="3">The sequence shown here is derived from an EMBL/GenBank/DDBJ whole genome shotgun (WGS) entry which is preliminary data.</text>
</comment>
<proteinExistence type="predicted"/>
<name>A0ABU4JY27_9CLOT</name>
<dbReference type="PANTHER" id="PTHR45947:SF3">
    <property type="entry name" value="SULFOQUINOVOSYL TRANSFERASE SQD2"/>
    <property type="match status" value="1"/>
</dbReference>
<sequence>MSKIKVLQVISGNDNGGGGNHLLNLAYYSKDKFHCVIGALGKGALYDNGKKLGLDVVQFNGKSPYKGEILEYVKKNNIDIVNFHGAKAFFIHYFLRNKLNVPSVATIHSDYRRDFLNSRFKHMFFTPLSIKGLKSFKNYICVSKYIKSLVEKDNFQGEKFLINNGIDYSSIKISESKGEIRSQYNIGRDDFVYVNVARMHPIKNHFYLIEAFNKLKKEIGNIKLVLVGDGELEDKVKEKIKALGLDNDIILTGFKKNSIDFVAASNVSILTSFSEGGSPPLVVLESAAAKKPFICSRVGDIEETINKDRGFLVNPYSVEDIYSKMKEAYDKRKQLNEVGCNLHNFVEEQYSMDSFCNGYYKAYTKILQGK</sequence>
<dbReference type="Pfam" id="PF00534">
    <property type="entry name" value="Glycos_transf_1"/>
    <property type="match status" value="1"/>
</dbReference>
<dbReference type="InterPro" id="IPR050194">
    <property type="entry name" value="Glycosyltransferase_grp1"/>
</dbReference>
<gene>
    <name evidence="3" type="ORF">P8V03_18240</name>
</gene>
<dbReference type="CDD" id="cd03801">
    <property type="entry name" value="GT4_PimA-like"/>
    <property type="match status" value="1"/>
</dbReference>
<evidence type="ECO:0000259" key="1">
    <source>
        <dbReference type="Pfam" id="PF00534"/>
    </source>
</evidence>
<dbReference type="Gene3D" id="3.40.50.2000">
    <property type="entry name" value="Glycogen Phosphorylase B"/>
    <property type="match status" value="2"/>
</dbReference>
<keyword evidence="3" id="KW-0808">Transferase</keyword>
<feature type="domain" description="Glycosyl transferase family 1" evidence="1">
    <location>
        <begin position="177"/>
        <end position="337"/>
    </location>
</feature>
<keyword evidence="3" id="KW-0328">Glycosyltransferase</keyword>
<evidence type="ECO:0000313" key="3">
    <source>
        <dbReference type="EMBL" id="MDW8803080.1"/>
    </source>
</evidence>
<evidence type="ECO:0000259" key="2">
    <source>
        <dbReference type="Pfam" id="PF13439"/>
    </source>
</evidence>